<evidence type="ECO:0000313" key="4">
    <source>
        <dbReference type="Proteomes" id="UP001597262"/>
    </source>
</evidence>
<reference evidence="4" key="1">
    <citation type="journal article" date="2019" name="Int. J. Syst. Evol. Microbiol.">
        <title>The Global Catalogue of Microorganisms (GCM) 10K type strain sequencing project: providing services to taxonomists for standard genome sequencing and annotation.</title>
        <authorList>
            <consortium name="The Broad Institute Genomics Platform"/>
            <consortium name="The Broad Institute Genome Sequencing Center for Infectious Disease"/>
            <person name="Wu L."/>
            <person name="Ma J."/>
        </authorList>
    </citation>
    <scope>NUCLEOTIDE SEQUENCE [LARGE SCALE GENOMIC DNA]</scope>
    <source>
        <strain evidence="4">CCUG 59189</strain>
    </source>
</reference>
<dbReference type="InterPro" id="IPR024980">
    <property type="entry name" value="DUF3886"/>
</dbReference>
<protein>
    <submittedName>
        <fullName evidence="3">YqkE family protein</fullName>
    </submittedName>
</protein>
<name>A0ABW3RYA3_9BACL</name>
<evidence type="ECO:0000256" key="1">
    <source>
        <dbReference type="SAM" id="Coils"/>
    </source>
</evidence>
<feature type="coiled-coil region" evidence="1">
    <location>
        <begin position="35"/>
        <end position="65"/>
    </location>
</feature>
<dbReference type="Proteomes" id="UP001597262">
    <property type="component" value="Unassembled WGS sequence"/>
</dbReference>
<comment type="caution">
    <text evidence="3">The sequence shown here is derived from an EMBL/GenBank/DDBJ whole genome shotgun (WGS) entry which is preliminary data.</text>
</comment>
<sequence length="87" mass="10139">MGKKKGRPAPSNSTNLTDKPATLKDMLGDETITKLKAWGDELKKNEEQRKEQEQIKAEEARLAERKRLANDFEHLLNTSEMDWHKYK</sequence>
<proteinExistence type="predicted"/>
<dbReference type="RefSeq" id="WP_379319583.1">
    <property type="nucleotide sequence ID" value="NZ_JBHTLM010000008.1"/>
</dbReference>
<evidence type="ECO:0000256" key="2">
    <source>
        <dbReference type="SAM" id="MobiDB-lite"/>
    </source>
</evidence>
<keyword evidence="1" id="KW-0175">Coiled coil</keyword>
<dbReference type="EMBL" id="JBHTLM010000008">
    <property type="protein sequence ID" value="MFD1177135.1"/>
    <property type="molecule type" value="Genomic_DNA"/>
</dbReference>
<gene>
    <name evidence="3" type="ORF">ACFQ3W_12640</name>
</gene>
<accession>A0ABW3RYA3</accession>
<dbReference type="Pfam" id="PF13025">
    <property type="entry name" value="DUF3886"/>
    <property type="match status" value="1"/>
</dbReference>
<organism evidence="3 4">
    <name type="scientific">Paenibacillus puldeungensis</name>
    <dbReference type="NCBI Taxonomy" id="696536"/>
    <lineage>
        <taxon>Bacteria</taxon>
        <taxon>Bacillati</taxon>
        <taxon>Bacillota</taxon>
        <taxon>Bacilli</taxon>
        <taxon>Bacillales</taxon>
        <taxon>Paenibacillaceae</taxon>
        <taxon>Paenibacillus</taxon>
    </lineage>
</organism>
<evidence type="ECO:0000313" key="3">
    <source>
        <dbReference type="EMBL" id="MFD1177135.1"/>
    </source>
</evidence>
<feature type="region of interest" description="Disordered" evidence="2">
    <location>
        <begin position="1"/>
        <end position="21"/>
    </location>
</feature>
<keyword evidence="4" id="KW-1185">Reference proteome</keyword>